<reference evidence="2 3" key="1">
    <citation type="submission" date="2013-02" db="EMBL/GenBank/DDBJ databases">
        <title>The Genome Annotation of Plasmodium falciparum Palo Alto/Uganda.</title>
        <authorList>
            <consortium name="The Broad Institute Genome Sequencing Platform"/>
            <consortium name="The Broad Institute Genome Sequencing Center for Infectious Disease"/>
            <person name="Neafsey D."/>
            <person name="Hoffman S."/>
            <person name="Volkman S."/>
            <person name="Rosenthal P."/>
            <person name="Walker B."/>
            <person name="Young S.K."/>
            <person name="Zeng Q."/>
            <person name="Gargeya S."/>
            <person name="Fitzgerald M."/>
            <person name="Haas B."/>
            <person name="Abouelleil A."/>
            <person name="Allen A.W."/>
            <person name="Alvarado L."/>
            <person name="Arachchi H.M."/>
            <person name="Berlin A.M."/>
            <person name="Chapman S.B."/>
            <person name="Gainer-Dewar J."/>
            <person name="Goldberg J."/>
            <person name="Griggs A."/>
            <person name="Gujja S."/>
            <person name="Hansen M."/>
            <person name="Howarth C."/>
            <person name="Imamovic A."/>
            <person name="Ireland A."/>
            <person name="Larimer J."/>
            <person name="McCowan C."/>
            <person name="Murphy C."/>
            <person name="Pearson M."/>
            <person name="Poon T.W."/>
            <person name="Priest M."/>
            <person name="Roberts A."/>
            <person name="Saif S."/>
            <person name="Shea T."/>
            <person name="Sisk P."/>
            <person name="Sykes S."/>
            <person name="Wortman J."/>
            <person name="Nusbaum C."/>
            <person name="Birren B."/>
        </authorList>
    </citation>
    <scope>NUCLEOTIDE SEQUENCE [LARGE SCALE GENOMIC DNA]</scope>
    <source>
        <strain evidence="2 3">Palo Alto/Uganda</strain>
    </source>
</reference>
<sequence length="196" mass="23710">MKNQNTDKLTNLKDLVPFYKKDNEKLNENTEDIVYSVKKKFNCIKEIGESTFNKYEHTRKNLELLNRELKLNKISLGHQKNEYEEIKIKNEEILNKFENLKHSKCTYQIMLQRIKKEKKLLYFYLNSLERTVASLKNNEKQLHNNIQKITSDNKNLKKSIEEKKMDIIKAKNKNEEILKYMNVNKEHSNILRIRRY</sequence>
<keyword evidence="1" id="KW-0175">Coiled coil</keyword>
<evidence type="ECO:0000313" key="2">
    <source>
        <dbReference type="EMBL" id="ETW54053.1"/>
    </source>
</evidence>
<dbReference type="Proteomes" id="UP000019103">
    <property type="component" value="Unassembled WGS sequence"/>
</dbReference>
<proteinExistence type="predicted"/>
<feature type="coiled-coil region" evidence="1">
    <location>
        <begin position="9"/>
        <end position="173"/>
    </location>
</feature>
<dbReference type="EMBL" id="KI927384">
    <property type="protein sequence ID" value="ETW54053.1"/>
    <property type="molecule type" value="Genomic_DNA"/>
</dbReference>
<gene>
    <name evidence="2" type="ORF">PFUGPA_03925</name>
</gene>
<evidence type="ECO:0000313" key="3">
    <source>
        <dbReference type="Proteomes" id="UP000019103"/>
    </source>
</evidence>
<evidence type="ECO:0000256" key="1">
    <source>
        <dbReference type="SAM" id="Coils"/>
    </source>
</evidence>
<accession>W4IVL3</accession>
<dbReference type="AlphaFoldDB" id="W4IVL3"/>
<reference evidence="2 3" key="2">
    <citation type="submission" date="2013-02" db="EMBL/GenBank/DDBJ databases">
        <title>The Genome Sequence of Plasmodium falciparum Palo Alto/Uganda.</title>
        <authorList>
            <consortium name="The Broad Institute Genome Sequencing Platform"/>
            <consortium name="The Broad Institute Genome Sequencing Center for Infectious Disease"/>
            <person name="Neafsey D."/>
            <person name="Cheeseman I."/>
            <person name="Volkman S."/>
            <person name="Adams J."/>
            <person name="Walker B."/>
            <person name="Young S.K."/>
            <person name="Zeng Q."/>
            <person name="Gargeya S."/>
            <person name="Fitzgerald M."/>
            <person name="Haas B."/>
            <person name="Abouelleil A."/>
            <person name="Alvarado L."/>
            <person name="Arachchi H.M."/>
            <person name="Berlin A.M."/>
            <person name="Chapman S.B."/>
            <person name="Dewar J."/>
            <person name="Goldberg J."/>
            <person name="Griggs A."/>
            <person name="Gujja S."/>
            <person name="Hansen M."/>
            <person name="Howarth C."/>
            <person name="Imamovic A."/>
            <person name="Larimer J."/>
            <person name="McCowan C."/>
            <person name="Murphy C."/>
            <person name="Neiman D."/>
            <person name="Pearson M."/>
            <person name="Priest M."/>
            <person name="Roberts A."/>
            <person name="Saif S."/>
            <person name="Shea T."/>
            <person name="Sisk P."/>
            <person name="Sykes S."/>
            <person name="Wortman J."/>
            <person name="Nusbaum C."/>
            <person name="Birren B."/>
        </authorList>
    </citation>
    <scope>NUCLEOTIDE SEQUENCE [LARGE SCALE GENOMIC DNA]</scope>
    <source>
        <strain evidence="2 3">Palo Alto/Uganda</strain>
    </source>
</reference>
<name>W4IVL3_PLAFP</name>
<organism evidence="2 3">
    <name type="scientific">Plasmodium falciparum (isolate Palo Alto / Uganda)</name>
    <dbReference type="NCBI Taxonomy" id="57270"/>
    <lineage>
        <taxon>Eukaryota</taxon>
        <taxon>Sar</taxon>
        <taxon>Alveolata</taxon>
        <taxon>Apicomplexa</taxon>
        <taxon>Aconoidasida</taxon>
        <taxon>Haemosporida</taxon>
        <taxon>Plasmodiidae</taxon>
        <taxon>Plasmodium</taxon>
        <taxon>Plasmodium (Laverania)</taxon>
    </lineage>
</organism>
<protein>
    <submittedName>
        <fullName evidence="2">Uncharacterized protein</fullName>
    </submittedName>
</protein>